<proteinExistence type="predicted"/>
<organism evidence="2 3">
    <name type="scientific">Orchesella dallaii</name>
    <dbReference type="NCBI Taxonomy" id="48710"/>
    <lineage>
        <taxon>Eukaryota</taxon>
        <taxon>Metazoa</taxon>
        <taxon>Ecdysozoa</taxon>
        <taxon>Arthropoda</taxon>
        <taxon>Hexapoda</taxon>
        <taxon>Collembola</taxon>
        <taxon>Entomobryomorpha</taxon>
        <taxon>Entomobryoidea</taxon>
        <taxon>Orchesellidae</taxon>
        <taxon>Orchesellinae</taxon>
        <taxon>Orchesella</taxon>
    </lineage>
</organism>
<feature type="transmembrane region" description="Helical" evidence="1">
    <location>
        <begin position="808"/>
        <end position="828"/>
    </location>
</feature>
<keyword evidence="3" id="KW-1185">Reference proteome</keyword>
<evidence type="ECO:0000313" key="3">
    <source>
        <dbReference type="Proteomes" id="UP001642540"/>
    </source>
</evidence>
<accession>A0ABP1S9L4</accession>
<feature type="transmembrane region" description="Helical" evidence="1">
    <location>
        <begin position="520"/>
        <end position="539"/>
    </location>
</feature>
<name>A0ABP1S9L4_9HEXA</name>
<keyword evidence="1" id="KW-0472">Membrane</keyword>
<dbReference type="Proteomes" id="UP001642540">
    <property type="component" value="Unassembled WGS sequence"/>
</dbReference>
<gene>
    <name evidence="2" type="ORF">ODALV1_LOCUS30912</name>
</gene>
<keyword evidence="1" id="KW-0812">Transmembrane</keyword>
<dbReference type="Gene3D" id="1.10.287.70">
    <property type="match status" value="1"/>
</dbReference>
<comment type="caution">
    <text evidence="2">The sequence shown here is derived from an EMBL/GenBank/DDBJ whole genome shotgun (WGS) entry which is preliminary data.</text>
</comment>
<evidence type="ECO:0000256" key="1">
    <source>
        <dbReference type="SAM" id="Phobius"/>
    </source>
</evidence>
<dbReference type="EMBL" id="CAXLJM020000164">
    <property type="protein sequence ID" value="CAL8146731.1"/>
    <property type="molecule type" value="Genomic_DNA"/>
</dbReference>
<evidence type="ECO:0000313" key="2">
    <source>
        <dbReference type="EMBL" id="CAL8146731.1"/>
    </source>
</evidence>
<reference evidence="2 3" key="1">
    <citation type="submission" date="2024-08" db="EMBL/GenBank/DDBJ databases">
        <authorList>
            <person name="Cucini C."/>
            <person name="Frati F."/>
        </authorList>
    </citation>
    <scope>NUCLEOTIDE SEQUENCE [LARGE SCALE GENOMIC DNA]</scope>
</reference>
<keyword evidence="1" id="KW-1133">Transmembrane helix</keyword>
<protein>
    <submittedName>
        <fullName evidence="2">Uncharacterized protein</fullName>
    </submittedName>
</protein>
<sequence length="879" mass="102082">MSSFAKDVNDYASMYDRFKVHSLEGLNEFLKPVKHCFIHMTNFGGVDLPSLNVPSIQMKTKLVVCVNNNKIHAISSSLDLHKNKTLGKDCNIIKRLPCPLSPLFANSNRMCVRINFRKFVINTRPWTCEVVISLFQKQVAISRISRQRDYFSERIQTQNNVIPFEENHYSVYRYIERQVPSFAPINILMTENLDVSARPQNWEFPNNFGVWFKYSLMEKFGTNTFDSHRISRDTYFVVLTTPVSLKDHLHTIDYLVYKINSVFSLQIIPVFETHAIHCVSSANIFTKRKDLLMMQKYSALKNVFDATSIYEYNFLSIGEISTMENFVYECICKSMYLKWATTSLHAFGEVYSISIMGEWLQILRRYNYTIFIAGEKVICKLNHHTLESTEYLGVQASSTLVQSHNKVYPTSISHPLAIDDPNHMLGFISCGTRSIDYLAFRELVRVFDVYVWMCLCIIYFAVVPIALSTMEWLSEKNKLNPTKQHATQQNVFSSRIFLQPMIILLEQGSAFTNKHLNVAAIRWVAAAVILVAIVLSNSYKYDNVYNMMLPRKATPLWYFQQLLSANFTVYTRTNFLSLFPQNLRISNEQISSLNDIIQSDHTITFMDEDSNTVRTRSEVQSIVDFELALLYLLRYTLLTSWVENKMTSEPSGKHISFELGETLKFNTKLHPYETKLVKRRRLKYVNIEQYENDKKAYDKGQTFYISQLLNECNNTAIVLPFSNIRRLLSLIQKQGNAKLSVGKEILFERRMGLALNGWISDHLITTLSRIHDVGLWQHIHNIFVRNITTTFDSSRDLNYQTSQISGNILVVFVTFLCGHVVAAVSFIFEVRKRIYGWALLLAESVYLGRGKRWIQTKLKYVWHRIKCWLPTWPTTMDPL</sequence>
<feature type="transmembrane region" description="Helical" evidence="1">
    <location>
        <begin position="449"/>
        <end position="467"/>
    </location>
</feature>